<reference evidence="3 4" key="2">
    <citation type="journal article" date="2009" name="Proc. Natl. Acad. Sci. U.S.A.">
        <title>On the chimeric nature, thermophilic origin, and phylogenetic placement of the Thermotogales.</title>
        <authorList>
            <person name="Zhaxybayeva O."/>
            <person name="Swithers K.S."/>
            <person name="Lapierre P."/>
            <person name="Fournier G.P."/>
            <person name="Bickhart D.M."/>
            <person name="DeBoy R.T."/>
            <person name="Nelson K.E."/>
            <person name="Nesbo C.L."/>
            <person name="Doolittle W.F."/>
            <person name="Gogarten J.P."/>
            <person name="Noll K.M."/>
        </authorList>
    </citation>
    <scope>NUCLEOTIDE SEQUENCE [LARGE SCALE GENOMIC DNA]</scope>
    <source>
        <strain evidence="4">ATCC BAA-301 / DSM 14385 / NBRC 107922 / TMO</strain>
    </source>
</reference>
<dbReference type="Gene3D" id="3.40.50.850">
    <property type="entry name" value="Isochorismatase-like"/>
    <property type="match status" value="1"/>
</dbReference>
<evidence type="ECO:0000259" key="2">
    <source>
        <dbReference type="Pfam" id="PF00857"/>
    </source>
</evidence>
<evidence type="ECO:0000313" key="3">
    <source>
        <dbReference type="EMBL" id="ABV34327.1"/>
    </source>
</evidence>
<dbReference type="InterPro" id="IPR050272">
    <property type="entry name" value="Isochorismatase-like_hydrls"/>
</dbReference>
<dbReference type="OrthoDB" id="9796485at2"/>
<dbReference type="STRING" id="416591.Tlet_1773"/>
<name>A8F843_PSELT</name>
<dbReference type="InterPro" id="IPR000868">
    <property type="entry name" value="Isochorismatase-like_dom"/>
</dbReference>
<evidence type="ECO:0000256" key="1">
    <source>
        <dbReference type="ARBA" id="ARBA00022801"/>
    </source>
</evidence>
<dbReference type="HOGENOM" id="CLU_068979_8_4_0"/>
<dbReference type="InterPro" id="IPR036380">
    <property type="entry name" value="Isochorismatase-like_sf"/>
</dbReference>
<gene>
    <name evidence="3" type="ordered locus">Tlet_1773</name>
</gene>
<dbReference type="eggNOG" id="COG1335">
    <property type="taxonomic scope" value="Bacteria"/>
</dbReference>
<proteinExistence type="predicted"/>
<dbReference type="PANTHER" id="PTHR43540:SF10">
    <property type="entry name" value="ISOCHORISMATASE"/>
    <property type="match status" value="1"/>
</dbReference>
<protein>
    <submittedName>
        <fullName evidence="3">Isochorismatase hydrolase</fullName>
    </submittedName>
</protein>
<dbReference type="Pfam" id="PF00857">
    <property type="entry name" value="Isochorismatase"/>
    <property type="match status" value="1"/>
</dbReference>
<dbReference type="CDD" id="cd00431">
    <property type="entry name" value="cysteine_hydrolases"/>
    <property type="match status" value="1"/>
</dbReference>
<dbReference type="GO" id="GO:0016787">
    <property type="term" value="F:hydrolase activity"/>
    <property type="evidence" value="ECO:0007669"/>
    <property type="project" value="UniProtKB-KW"/>
</dbReference>
<dbReference type="EMBL" id="CP000812">
    <property type="protein sequence ID" value="ABV34327.1"/>
    <property type="molecule type" value="Genomic_DNA"/>
</dbReference>
<dbReference type="RefSeq" id="WP_012003803.1">
    <property type="nucleotide sequence ID" value="NC_009828.1"/>
</dbReference>
<keyword evidence="4" id="KW-1185">Reference proteome</keyword>
<accession>A8F843</accession>
<dbReference type="Proteomes" id="UP000002016">
    <property type="component" value="Chromosome"/>
</dbReference>
<dbReference type="KEGG" id="tle:Tlet_1773"/>
<keyword evidence="1 3" id="KW-0378">Hydrolase</keyword>
<feature type="domain" description="Isochorismatase-like" evidence="2">
    <location>
        <begin position="3"/>
        <end position="173"/>
    </location>
</feature>
<sequence length="175" mass="20245">MDALIVIDMQRDFVDPDGALYFAGAEKVVAPAIDVIKNSMERSEIVITTQDWHEANDEEFKMWPSHCIKNTPGAELIAPLRELLQNYPKYYPVYKTRYSAFYGTELDRILKNFSIDKVQVCGVVTHICVLFTVEELRNRNIKVEVYEKATASYDREFHEFALRMMKEVLGAEVIL</sequence>
<evidence type="ECO:0000313" key="4">
    <source>
        <dbReference type="Proteomes" id="UP000002016"/>
    </source>
</evidence>
<dbReference type="AlphaFoldDB" id="A8F843"/>
<dbReference type="SUPFAM" id="SSF52499">
    <property type="entry name" value="Isochorismatase-like hydrolases"/>
    <property type="match status" value="1"/>
</dbReference>
<reference evidence="3 4" key="1">
    <citation type="submission" date="2007-08" db="EMBL/GenBank/DDBJ databases">
        <title>Complete sequence of Thermotoga lettingae TMO.</title>
        <authorList>
            <consortium name="US DOE Joint Genome Institute"/>
            <person name="Copeland A."/>
            <person name="Lucas S."/>
            <person name="Lapidus A."/>
            <person name="Barry K."/>
            <person name="Glavina del Rio T."/>
            <person name="Dalin E."/>
            <person name="Tice H."/>
            <person name="Pitluck S."/>
            <person name="Foster B."/>
            <person name="Bruce D."/>
            <person name="Schmutz J."/>
            <person name="Larimer F."/>
            <person name="Land M."/>
            <person name="Hauser L."/>
            <person name="Kyrpides N."/>
            <person name="Mikhailova N."/>
            <person name="Nelson K."/>
            <person name="Gogarten J.P."/>
            <person name="Noll K."/>
            <person name="Richardson P."/>
        </authorList>
    </citation>
    <scope>NUCLEOTIDE SEQUENCE [LARGE SCALE GENOMIC DNA]</scope>
    <source>
        <strain evidence="4">ATCC BAA-301 / DSM 14385 / NBRC 107922 / TMO</strain>
    </source>
</reference>
<dbReference type="PANTHER" id="PTHR43540">
    <property type="entry name" value="PEROXYUREIDOACRYLATE/UREIDOACRYLATE AMIDOHYDROLASE-RELATED"/>
    <property type="match status" value="1"/>
</dbReference>
<organism evidence="3 4">
    <name type="scientific">Pseudothermotoga lettingae (strain ATCC BAA-301 / DSM 14385 / NBRC 107922 / TMO)</name>
    <name type="common">Thermotoga lettingae</name>
    <dbReference type="NCBI Taxonomy" id="416591"/>
    <lineage>
        <taxon>Bacteria</taxon>
        <taxon>Thermotogati</taxon>
        <taxon>Thermotogota</taxon>
        <taxon>Thermotogae</taxon>
        <taxon>Thermotogales</taxon>
        <taxon>Thermotogaceae</taxon>
        <taxon>Pseudothermotoga</taxon>
    </lineage>
</organism>